<feature type="domain" description="Phytocyanin" evidence="7">
    <location>
        <begin position="25"/>
        <end position="118"/>
    </location>
</feature>
<keyword evidence="9" id="KW-1185">Reference proteome</keyword>
<evidence type="ECO:0000256" key="4">
    <source>
        <dbReference type="ARBA" id="ARBA00071970"/>
    </source>
</evidence>
<dbReference type="PROSITE" id="PS00196">
    <property type="entry name" value="COPPER_BLUE"/>
    <property type="match status" value="1"/>
</dbReference>
<dbReference type="GO" id="GO:0046872">
    <property type="term" value="F:metal ion binding"/>
    <property type="evidence" value="ECO:0007669"/>
    <property type="project" value="UniProtKB-KW"/>
</dbReference>
<keyword evidence="2" id="KW-0186">Copper</keyword>
<dbReference type="PANTHER" id="PTHR33021">
    <property type="entry name" value="BLUE COPPER PROTEIN"/>
    <property type="match status" value="1"/>
</dbReference>
<protein>
    <recommendedName>
        <fullName evidence="4">Basic blue protein</fullName>
    </recommendedName>
    <alternativeName>
        <fullName evidence="5">Plantacyanin</fullName>
    </alternativeName>
</protein>
<dbReference type="InterPro" id="IPR039391">
    <property type="entry name" value="Phytocyanin-like"/>
</dbReference>
<dbReference type="Proteomes" id="UP001152523">
    <property type="component" value="Unassembled WGS sequence"/>
</dbReference>
<keyword evidence="6" id="KW-0732">Signal</keyword>
<evidence type="ECO:0000256" key="1">
    <source>
        <dbReference type="ARBA" id="ARBA00022723"/>
    </source>
</evidence>
<accession>A0AAV0D5W3</accession>
<evidence type="ECO:0000256" key="2">
    <source>
        <dbReference type="ARBA" id="ARBA00023008"/>
    </source>
</evidence>
<evidence type="ECO:0000313" key="9">
    <source>
        <dbReference type="Proteomes" id="UP001152523"/>
    </source>
</evidence>
<dbReference type="PANTHER" id="PTHR33021:SF424">
    <property type="entry name" value="BASIC BLUE PROTEIN"/>
    <property type="match status" value="1"/>
</dbReference>
<dbReference type="FunFam" id="2.60.40.420:FF:000013">
    <property type="entry name" value="basic blue protein-like"/>
    <property type="match status" value="1"/>
</dbReference>
<gene>
    <name evidence="8" type="ORF">CEPIT_LOCUS12601</name>
</gene>
<dbReference type="GO" id="GO:0009055">
    <property type="term" value="F:electron transfer activity"/>
    <property type="evidence" value="ECO:0007669"/>
    <property type="project" value="InterPro"/>
</dbReference>
<keyword evidence="1" id="KW-0479">Metal-binding</keyword>
<evidence type="ECO:0000256" key="6">
    <source>
        <dbReference type="SAM" id="SignalP"/>
    </source>
</evidence>
<evidence type="ECO:0000313" key="8">
    <source>
        <dbReference type="EMBL" id="CAH9093611.1"/>
    </source>
</evidence>
<reference evidence="8" key="1">
    <citation type="submission" date="2022-07" db="EMBL/GenBank/DDBJ databases">
        <authorList>
            <person name="Macas J."/>
            <person name="Novak P."/>
            <person name="Neumann P."/>
        </authorList>
    </citation>
    <scope>NUCLEOTIDE SEQUENCE</scope>
</reference>
<dbReference type="GO" id="GO:0005886">
    <property type="term" value="C:plasma membrane"/>
    <property type="evidence" value="ECO:0007669"/>
    <property type="project" value="TreeGrafter"/>
</dbReference>
<keyword evidence="3" id="KW-1015">Disulfide bond</keyword>
<dbReference type="InterPro" id="IPR028871">
    <property type="entry name" value="BlueCu_1_BS"/>
</dbReference>
<evidence type="ECO:0000256" key="3">
    <source>
        <dbReference type="ARBA" id="ARBA00023157"/>
    </source>
</evidence>
<dbReference type="CDD" id="cd11013">
    <property type="entry name" value="Plantacyanin"/>
    <property type="match status" value="1"/>
</dbReference>
<dbReference type="SUPFAM" id="SSF49503">
    <property type="entry name" value="Cupredoxins"/>
    <property type="match status" value="1"/>
</dbReference>
<proteinExistence type="predicted"/>
<dbReference type="InterPro" id="IPR003245">
    <property type="entry name" value="Phytocyanin_dom"/>
</dbReference>
<evidence type="ECO:0000256" key="5">
    <source>
        <dbReference type="ARBA" id="ARBA00082491"/>
    </source>
</evidence>
<sequence>MPPVYKSLAVVAVAAMLLCSLADADTFPVGGSSGWSFDMGGWPNGKTFNAGDIIVFNYDPAVHNVVIVTKENYDSCTPVGTTLNSGHDQVTLSSGTSYYICGIPGHCDAGQKVTVTTV</sequence>
<feature type="signal peptide" evidence="6">
    <location>
        <begin position="1"/>
        <end position="24"/>
    </location>
</feature>
<dbReference type="PROSITE" id="PS51485">
    <property type="entry name" value="PHYTOCYANIN"/>
    <property type="match status" value="1"/>
</dbReference>
<evidence type="ECO:0000259" key="7">
    <source>
        <dbReference type="PROSITE" id="PS51485"/>
    </source>
</evidence>
<dbReference type="Pfam" id="PF02298">
    <property type="entry name" value="Cu_bind_like"/>
    <property type="match status" value="1"/>
</dbReference>
<name>A0AAV0D5W3_9ASTE</name>
<dbReference type="InterPro" id="IPR041844">
    <property type="entry name" value="Plantacyanin"/>
</dbReference>
<dbReference type="EMBL" id="CAMAPF010000076">
    <property type="protein sequence ID" value="CAH9093611.1"/>
    <property type="molecule type" value="Genomic_DNA"/>
</dbReference>
<feature type="chain" id="PRO_5043527246" description="Basic blue protein" evidence="6">
    <location>
        <begin position="25"/>
        <end position="118"/>
    </location>
</feature>
<dbReference type="AlphaFoldDB" id="A0AAV0D5W3"/>
<dbReference type="InterPro" id="IPR008972">
    <property type="entry name" value="Cupredoxin"/>
</dbReference>
<dbReference type="Gene3D" id="2.60.40.420">
    <property type="entry name" value="Cupredoxins - blue copper proteins"/>
    <property type="match status" value="1"/>
</dbReference>
<organism evidence="8 9">
    <name type="scientific">Cuscuta epithymum</name>
    <dbReference type="NCBI Taxonomy" id="186058"/>
    <lineage>
        <taxon>Eukaryota</taxon>
        <taxon>Viridiplantae</taxon>
        <taxon>Streptophyta</taxon>
        <taxon>Embryophyta</taxon>
        <taxon>Tracheophyta</taxon>
        <taxon>Spermatophyta</taxon>
        <taxon>Magnoliopsida</taxon>
        <taxon>eudicotyledons</taxon>
        <taxon>Gunneridae</taxon>
        <taxon>Pentapetalae</taxon>
        <taxon>asterids</taxon>
        <taxon>lamiids</taxon>
        <taxon>Solanales</taxon>
        <taxon>Convolvulaceae</taxon>
        <taxon>Cuscuteae</taxon>
        <taxon>Cuscuta</taxon>
        <taxon>Cuscuta subgen. Cuscuta</taxon>
    </lineage>
</organism>
<comment type="caution">
    <text evidence="8">The sequence shown here is derived from an EMBL/GenBank/DDBJ whole genome shotgun (WGS) entry which is preliminary data.</text>
</comment>